<dbReference type="SUPFAM" id="SSF53335">
    <property type="entry name" value="S-adenosyl-L-methionine-dependent methyltransferases"/>
    <property type="match status" value="1"/>
</dbReference>
<keyword evidence="2" id="KW-1185">Reference proteome</keyword>
<dbReference type="InterPro" id="IPR029063">
    <property type="entry name" value="SAM-dependent_MTases_sf"/>
</dbReference>
<dbReference type="KEGG" id="rhg:EXZ61_19365"/>
<dbReference type="Pfam" id="PF13489">
    <property type="entry name" value="Methyltransf_23"/>
    <property type="match status" value="1"/>
</dbReference>
<organism evidence="1 2">
    <name type="scientific">Rhodoferax aquaticus</name>
    <dbReference type="NCBI Taxonomy" id="2527691"/>
    <lineage>
        <taxon>Bacteria</taxon>
        <taxon>Pseudomonadati</taxon>
        <taxon>Pseudomonadota</taxon>
        <taxon>Betaproteobacteria</taxon>
        <taxon>Burkholderiales</taxon>
        <taxon>Comamonadaceae</taxon>
        <taxon>Rhodoferax</taxon>
    </lineage>
</organism>
<proteinExistence type="predicted"/>
<dbReference type="AlphaFoldDB" id="A0A515ETY6"/>
<name>A0A515ETY6_9BURK</name>
<dbReference type="GO" id="GO:0032259">
    <property type="term" value="P:methylation"/>
    <property type="evidence" value="ECO:0007669"/>
    <property type="project" value="UniProtKB-KW"/>
</dbReference>
<reference evidence="2" key="2">
    <citation type="journal article" date="2020" name="Int. J. Syst. Evol. Microbiol.">
        <title>Genomic insights into a novel species Rhodoferax aquaticus sp. nov., isolated from freshwater.</title>
        <authorList>
            <person name="Li T."/>
            <person name="Zhuo Y."/>
            <person name="Jin C.Z."/>
            <person name="Wu X."/>
            <person name="Ko S.R."/>
            <person name="Jin F.J."/>
            <person name="Ahn C.Y."/>
            <person name="Oh H.M."/>
            <person name="Lee H.G."/>
            <person name="Jin L."/>
        </authorList>
    </citation>
    <scope>NUCLEOTIDE SEQUENCE [LARGE SCALE GENOMIC DNA]</scope>
    <source>
        <strain evidence="2">Gr-4</strain>
    </source>
</reference>
<dbReference type="EMBL" id="CP036282">
    <property type="protein sequence ID" value="QDL56145.1"/>
    <property type="molecule type" value="Genomic_DNA"/>
</dbReference>
<evidence type="ECO:0000313" key="2">
    <source>
        <dbReference type="Proteomes" id="UP000317365"/>
    </source>
</evidence>
<accession>A0A515ETY6</accession>
<keyword evidence="1" id="KW-0489">Methyltransferase</keyword>
<dbReference type="Proteomes" id="UP000317365">
    <property type="component" value="Chromosome"/>
</dbReference>
<keyword evidence="1" id="KW-0808">Transferase</keyword>
<dbReference type="GO" id="GO:0008168">
    <property type="term" value="F:methyltransferase activity"/>
    <property type="evidence" value="ECO:0007669"/>
    <property type="project" value="UniProtKB-KW"/>
</dbReference>
<protein>
    <submittedName>
        <fullName evidence="1">Class I SAM-dependent methyltransferase</fullName>
    </submittedName>
</protein>
<sequence length="247" mass="27478">MNKGAFVRQVVKDYALVAPIPPGNYSFAGNSVGCKEIVCHLWKESSAPRTLLDIGFGIGDLARIVRARPEHAQWHLDGIDGFHVACCNTELFNKKHYRHIWHGLAQEIPAEQLASYDAICLFDVIEHLDVVASKALLRHLLASLGPNSRLVLSTPLFFWPQDHKNPDDLEEHLIGIPAHSLVALAPLMYFIHSDFLVGTFVFSRKSLDLIDGFVPTSDKAFDMNAGRVHLESLGLKADDTLYFVNPA</sequence>
<gene>
    <name evidence="1" type="ORF">EXZ61_19365</name>
</gene>
<dbReference type="Gene3D" id="3.40.50.150">
    <property type="entry name" value="Vaccinia Virus protein VP39"/>
    <property type="match status" value="1"/>
</dbReference>
<evidence type="ECO:0000313" key="1">
    <source>
        <dbReference type="EMBL" id="QDL56145.1"/>
    </source>
</evidence>
<reference evidence="2" key="1">
    <citation type="submission" date="2019-02" db="EMBL/GenBank/DDBJ databases">
        <title>Complete genome sequence of Rhodoferax sp. Gr-4.</title>
        <authorList>
            <person name="Jin L."/>
        </authorList>
    </citation>
    <scope>NUCLEOTIDE SEQUENCE [LARGE SCALE GENOMIC DNA]</scope>
    <source>
        <strain evidence="2">Gr-4</strain>
    </source>
</reference>